<keyword evidence="7 10" id="KW-0804">Transcription</keyword>
<dbReference type="PANTHER" id="PTHR21428:SF11">
    <property type="entry name" value="MEDIATOR OF RNA POLYMERASE II TRANSCRIPTION SUBUNIT 7"/>
    <property type="match status" value="1"/>
</dbReference>
<comment type="function">
    <text evidence="9">Component of the Mediator complex, a coactivator involved in the regulated transcription of nearly all RNA polymerase II-dependent genes. Mediator functions as a bridge to convey information from gene-specific regulatory proteins to the basal RNA polymerase II transcription machinery. Mediator is recruited to promoters by direct interactions with regulatory proteins and serves as a scaffold for the assembly of a functional preinitiation complex with RNA polymerase II and the general transcription factors.</text>
</comment>
<evidence type="ECO:0000256" key="10">
    <source>
        <dbReference type="RuleBase" id="RU364060"/>
    </source>
</evidence>
<dbReference type="Gene3D" id="6.10.140.200">
    <property type="match status" value="1"/>
</dbReference>
<keyword evidence="5 10" id="KW-0805">Transcription regulation</keyword>
<evidence type="ECO:0000256" key="2">
    <source>
        <dbReference type="ARBA" id="ARBA00009994"/>
    </source>
</evidence>
<evidence type="ECO:0000256" key="9">
    <source>
        <dbReference type="ARBA" id="ARBA00025687"/>
    </source>
</evidence>
<evidence type="ECO:0000256" key="7">
    <source>
        <dbReference type="ARBA" id="ARBA00023163"/>
    </source>
</evidence>
<keyword evidence="8 10" id="KW-0539">Nucleus</keyword>
<dbReference type="InterPro" id="IPR037212">
    <property type="entry name" value="Med7/Med21-like"/>
</dbReference>
<feature type="compositionally biased region" description="Basic and acidic residues" evidence="11">
    <location>
        <begin position="225"/>
        <end position="259"/>
    </location>
</feature>
<keyword evidence="6 10" id="KW-0010">Activator</keyword>
<organism evidence="12 13">
    <name type="scientific">Penicillium steckii</name>
    <dbReference type="NCBI Taxonomy" id="303698"/>
    <lineage>
        <taxon>Eukaryota</taxon>
        <taxon>Fungi</taxon>
        <taxon>Dikarya</taxon>
        <taxon>Ascomycota</taxon>
        <taxon>Pezizomycotina</taxon>
        <taxon>Eurotiomycetes</taxon>
        <taxon>Eurotiomycetidae</taxon>
        <taxon>Eurotiales</taxon>
        <taxon>Aspergillaceae</taxon>
        <taxon>Penicillium</taxon>
    </lineage>
</organism>
<name>A0A1V6TZ79_9EURO</name>
<dbReference type="STRING" id="303698.A0A1V6TZ79"/>
<evidence type="ECO:0000256" key="5">
    <source>
        <dbReference type="ARBA" id="ARBA00023015"/>
    </source>
</evidence>
<dbReference type="OrthoDB" id="10253553at2759"/>
<dbReference type="GO" id="GO:0006357">
    <property type="term" value="P:regulation of transcription by RNA polymerase II"/>
    <property type="evidence" value="ECO:0007669"/>
    <property type="project" value="InterPro"/>
</dbReference>
<sequence length="259" mass="29420">MLNMADSQQRAVTAAFAPPPPLWKHFTQDNLNRLEEIKKEASKGPNGEPVRDKKWSPSELRALDIPPELRFLVPPEIPTGEYSVFGELQTLSTTLPSLQEQGIDQLYPGPTETNEQDNTQGPPQLNHAYYLLKISKSLLLNFLEFVGALSVSPEQFESKVNDLRNLFINAHHLLNLYRPHQARESLIMMMEEQLQRSKDEIDQMDKVKAEIESALEQMQAQAGETKPEEPPAEKVSAPKEDSRGAEDARHMWDILDKEI</sequence>
<dbReference type="GO" id="GO:0070847">
    <property type="term" value="C:core mediator complex"/>
    <property type="evidence" value="ECO:0007669"/>
    <property type="project" value="TreeGrafter"/>
</dbReference>
<dbReference type="AlphaFoldDB" id="A0A1V6TZ79"/>
<comment type="subcellular location">
    <subcellularLocation>
        <location evidence="1 10">Nucleus</location>
    </subcellularLocation>
</comment>
<dbReference type="InterPro" id="IPR044888">
    <property type="entry name" value="Mediatior_Med7_sf"/>
</dbReference>
<dbReference type="InterPro" id="IPR009244">
    <property type="entry name" value="Mediatior_Med7"/>
</dbReference>
<accession>A0A1V6TZ79</accession>
<comment type="subunit">
    <text evidence="3 10">Component of the Mediator complex.</text>
</comment>
<evidence type="ECO:0000256" key="6">
    <source>
        <dbReference type="ARBA" id="ARBA00023159"/>
    </source>
</evidence>
<dbReference type="GO" id="GO:0016592">
    <property type="term" value="C:mediator complex"/>
    <property type="evidence" value="ECO:0007669"/>
    <property type="project" value="InterPro"/>
</dbReference>
<dbReference type="Pfam" id="PF05983">
    <property type="entry name" value="Med7"/>
    <property type="match status" value="1"/>
</dbReference>
<dbReference type="GO" id="GO:0003712">
    <property type="term" value="F:transcription coregulator activity"/>
    <property type="evidence" value="ECO:0007669"/>
    <property type="project" value="InterPro"/>
</dbReference>
<dbReference type="PANTHER" id="PTHR21428">
    <property type="entry name" value="MEDIATOR OF RNA POLYMERASE II TRANSCRIPTION SUBUNIT 7"/>
    <property type="match status" value="1"/>
</dbReference>
<reference evidence="13" key="1">
    <citation type="journal article" date="2017" name="Nat. Microbiol.">
        <title>Global analysis of biosynthetic gene clusters reveals vast potential of secondary metabolite production in Penicillium species.</title>
        <authorList>
            <person name="Nielsen J.C."/>
            <person name="Grijseels S."/>
            <person name="Prigent S."/>
            <person name="Ji B."/>
            <person name="Dainat J."/>
            <person name="Nielsen K.F."/>
            <person name="Frisvad J.C."/>
            <person name="Workman M."/>
            <person name="Nielsen J."/>
        </authorList>
    </citation>
    <scope>NUCLEOTIDE SEQUENCE [LARGE SCALE GENOMIC DNA]</scope>
    <source>
        <strain evidence="13">IBT 24891</strain>
    </source>
</reference>
<keyword evidence="13" id="KW-1185">Reference proteome</keyword>
<evidence type="ECO:0000256" key="8">
    <source>
        <dbReference type="ARBA" id="ARBA00023242"/>
    </source>
</evidence>
<feature type="region of interest" description="Disordered" evidence="11">
    <location>
        <begin position="38"/>
        <end position="59"/>
    </location>
</feature>
<evidence type="ECO:0000256" key="3">
    <source>
        <dbReference type="ARBA" id="ARBA00011837"/>
    </source>
</evidence>
<dbReference type="Gene3D" id="6.10.140.1520">
    <property type="match status" value="1"/>
</dbReference>
<comment type="caution">
    <text evidence="12">The sequence shown here is derived from an EMBL/GenBank/DDBJ whole genome shotgun (WGS) entry which is preliminary data.</text>
</comment>
<evidence type="ECO:0000313" key="12">
    <source>
        <dbReference type="EMBL" id="OQE31648.1"/>
    </source>
</evidence>
<evidence type="ECO:0000256" key="4">
    <source>
        <dbReference type="ARBA" id="ARBA00020631"/>
    </source>
</evidence>
<dbReference type="Proteomes" id="UP000191285">
    <property type="component" value="Unassembled WGS sequence"/>
</dbReference>
<dbReference type="SUPFAM" id="SSF140718">
    <property type="entry name" value="Mediator hinge subcomplex-like"/>
    <property type="match status" value="1"/>
</dbReference>
<dbReference type="EMBL" id="MLKD01000001">
    <property type="protein sequence ID" value="OQE31648.1"/>
    <property type="molecule type" value="Genomic_DNA"/>
</dbReference>
<evidence type="ECO:0000256" key="1">
    <source>
        <dbReference type="ARBA" id="ARBA00004123"/>
    </source>
</evidence>
<protein>
    <recommendedName>
        <fullName evidence="4 10">Mediator of RNA polymerase II transcription subunit 7</fullName>
    </recommendedName>
</protein>
<proteinExistence type="inferred from homology"/>
<comment type="similarity">
    <text evidence="2 10">Belongs to the Mediator complex subunit 7 family.</text>
</comment>
<gene>
    <name evidence="12" type="ORF">PENSTE_c001G09658</name>
</gene>
<evidence type="ECO:0000313" key="13">
    <source>
        <dbReference type="Proteomes" id="UP000191285"/>
    </source>
</evidence>
<feature type="region of interest" description="Disordered" evidence="11">
    <location>
        <begin position="215"/>
        <end position="259"/>
    </location>
</feature>
<evidence type="ECO:0000256" key="11">
    <source>
        <dbReference type="SAM" id="MobiDB-lite"/>
    </source>
</evidence>